<dbReference type="InterPro" id="IPR000914">
    <property type="entry name" value="SBP_5_dom"/>
</dbReference>
<dbReference type="InterPro" id="IPR030678">
    <property type="entry name" value="Peptide/Ni-bd"/>
</dbReference>
<dbReference type="Proteomes" id="UP000294980">
    <property type="component" value="Unassembled WGS sequence"/>
</dbReference>
<comment type="similarity">
    <text evidence="2">Belongs to the bacterial solute-binding protein 5 family.</text>
</comment>
<gene>
    <name evidence="6" type="ORF">EV688_10278</name>
</gene>
<dbReference type="RefSeq" id="WP_117314482.1">
    <property type="nucleotide sequence ID" value="NZ_QQSW01000001.1"/>
</dbReference>
<dbReference type="CDD" id="cd08504">
    <property type="entry name" value="PBP2_OppA"/>
    <property type="match status" value="1"/>
</dbReference>
<dbReference type="GO" id="GO:0030288">
    <property type="term" value="C:outer membrane-bounded periplasmic space"/>
    <property type="evidence" value="ECO:0007669"/>
    <property type="project" value="UniProtKB-ARBA"/>
</dbReference>
<accession>A0A4R2KTB0</accession>
<dbReference type="Gene3D" id="3.10.105.10">
    <property type="entry name" value="Dipeptide-binding Protein, Domain 3"/>
    <property type="match status" value="1"/>
</dbReference>
<dbReference type="PIRSF" id="PIRSF002741">
    <property type="entry name" value="MppA"/>
    <property type="match status" value="1"/>
</dbReference>
<organism evidence="6 7">
    <name type="scientific">Chromatocurvus halotolerans</name>
    <dbReference type="NCBI Taxonomy" id="1132028"/>
    <lineage>
        <taxon>Bacteria</taxon>
        <taxon>Pseudomonadati</taxon>
        <taxon>Pseudomonadota</taxon>
        <taxon>Gammaproteobacteria</taxon>
        <taxon>Cellvibrionales</taxon>
        <taxon>Halieaceae</taxon>
        <taxon>Chromatocurvus</taxon>
    </lineage>
</organism>
<dbReference type="Gene3D" id="3.90.76.10">
    <property type="entry name" value="Dipeptide-binding Protein, Domain 1"/>
    <property type="match status" value="1"/>
</dbReference>
<feature type="domain" description="Solute-binding protein family 5" evidence="5">
    <location>
        <begin position="76"/>
        <end position="456"/>
    </location>
</feature>
<keyword evidence="4" id="KW-0732">Signal</keyword>
<dbReference type="GO" id="GO:1904680">
    <property type="term" value="F:peptide transmembrane transporter activity"/>
    <property type="evidence" value="ECO:0007669"/>
    <property type="project" value="TreeGrafter"/>
</dbReference>
<name>A0A4R2KTB0_9GAMM</name>
<sequence length="555" mass="62863">MTAFRQLITAVTVSGLLACSAGENNVERGNREGILYFGNGTEPQTIDPHVLTGSPEGNLASALFEPLIARNPYTLEIEPGVAERWEFNADRSVITFYLNPEARWSNGDPVTAQDFVWSWQRALNPKIGNQVADVVFYHIRNAEAYHLGRIDDPDAIGVQALDAHTLRVALEYSNPFALLKFTYVYLAPVHRATIEAHGAPTDRFSPWTRPVNFVGNGPFTLDEWKMQRFVKVKRNPYYWDRDNVALNGIVFRPIESSTTEEKMFRSGQLHTALNPPNSKIPDYRAQSETPLVEGPFMGIYYYMMNMEHPPLDNGRVRRAMALSIDRETLARSVLQDTVTAWSSYVPFGMPDYEHTHILDFDPEAARRLLAEAGYPGGAGFPALTLKYNTAENHRSVAIAVQQMWKQHLNIDVQIANEEWRVYLDSLDQHNYDIARMGWVADIYPGSFLDTMISTGGTNRTGFANAEYDRIILEDLRATPDKDAQMQLYQRAERIFLEETPLIPIYAYKTKRLVQPSLQGMPANAGDMLNYKYVVLDADAPAWKWQTPADNRQAAN</sequence>
<dbReference type="PANTHER" id="PTHR30290:SF10">
    <property type="entry name" value="PERIPLASMIC OLIGOPEPTIDE-BINDING PROTEIN-RELATED"/>
    <property type="match status" value="1"/>
</dbReference>
<dbReference type="SUPFAM" id="SSF53850">
    <property type="entry name" value="Periplasmic binding protein-like II"/>
    <property type="match status" value="1"/>
</dbReference>
<dbReference type="EMBL" id="SLWX01000002">
    <property type="protein sequence ID" value="TCO77621.1"/>
    <property type="molecule type" value="Genomic_DNA"/>
</dbReference>
<dbReference type="Pfam" id="PF00496">
    <property type="entry name" value="SBP_bac_5"/>
    <property type="match status" value="1"/>
</dbReference>
<evidence type="ECO:0000256" key="4">
    <source>
        <dbReference type="ARBA" id="ARBA00022729"/>
    </source>
</evidence>
<evidence type="ECO:0000256" key="1">
    <source>
        <dbReference type="ARBA" id="ARBA00004196"/>
    </source>
</evidence>
<dbReference type="OrthoDB" id="9801912at2"/>
<keyword evidence="7" id="KW-1185">Reference proteome</keyword>
<keyword evidence="3" id="KW-0813">Transport</keyword>
<dbReference type="GO" id="GO:0043190">
    <property type="term" value="C:ATP-binding cassette (ABC) transporter complex"/>
    <property type="evidence" value="ECO:0007669"/>
    <property type="project" value="InterPro"/>
</dbReference>
<dbReference type="Gene3D" id="3.40.190.10">
    <property type="entry name" value="Periplasmic binding protein-like II"/>
    <property type="match status" value="1"/>
</dbReference>
<comment type="subcellular location">
    <subcellularLocation>
        <location evidence="1">Cell envelope</location>
    </subcellularLocation>
</comment>
<dbReference type="InterPro" id="IPR039424">
    <property type="entry name" value="SBP_5"/>
</dbReference>
<dbReference type="AlphaFoldDB" id="A0A4R2KTB0"/>
<evidence type="ECO:0000259" key="5">
    <source>
        <dbReference type="Pfam" id="PF00496"/>
    </source>
</evidence>
<protein>
    <submittedName>
        <fullName evidence="6">Oligopeptide transport system substrate-binding protein</fullName>
    </submittedName>
</protein>
<comment type="caution">
    <text evidence="6">The sequence shown here is derived from an EMBL/GenBank/DDBJ whole genome shotgun (WGS) entry which is preliminary data.</text>
</comment>
<dbReference type="GO" id="GO:0015833">
    <property type="term" value="P:peptide transport"/>
    <property type="evidence" value="ECO:0007669"/>
    <property type="project" value="TreeGrafter"/>
</dbReference>
<evidence type="ECO:0000256" key="3">
    <source>
        <dbReference type="ARBA" id="ARBA00022448"/>
    </source>
</evidence>
<reference evidence="6 7" key="1">
    <citation type="submission" date="2019-03" db="EMBL/GenBank/DDBJ databases">
        <title>Genomic Encyclopedia of Type Strains, Phase IV (KMG-IV): sequencing the most valuable type-strain genomes for metagenomic binning, comparative biology and taxonomic classification.</title>
        <authorList>
            <person name="Goeker M."/>
        </authorList>
    </citation>
    <scope>NUCLEOTIDE SEQUENCE [LARGE SCALE GENOMIC DNA]</scope>
    <source>
        <strain evidence="6 7">DSM 23344</strain>
    </source>
</reference>
<proteinExistence type="inferred from homology"/>
<evidence type="ECO:0000313" key="7">
    <source>
        <dbReference type="Proteomes" id="UP000294980"/>
    </source>
</evidence>
<dbReference type="PANTHER" id="PTHR30290">
    <property type="entry name" value="PERIPLASMIC BINDING COMPONENT OF ABC TRANSPORTER"/>
    <property type="match status" value="1"/>
</dbReference>
<evidence type="ECO:0000313" key="6">
    <source>
        <dbReference type="EMBL" id="TCO77621.1"/>
    </source>
</evidence>
<evidence type="ECO:0000256" key="2">
    <source>
        <dbReference type="ARBA" id="ARBA00005695"/>
    </source>
</evidence>
<dbReference type="PROSITE" id="PS51257">
    <property type="entry name" value="PROKAR_LIPOPROTEIN"/>
    <property type="match status" value="1"/>
</dbReference>